<gene>
    <name evidence="1" type="ORF">MAGMO_2121</name>
</gene>
<protein>
    <submittedName>
        <fullName evidence="1">Uncharacterized protein</fullName>
    </submittedName>
</protein>
<sequence length="33" mass="3695">MFRGAEGCENLGNNPAIETRLIEMSIRKAPTFQ</sequence>
<proteinExistence type="predicted"/>
<evidence type="ECO:0000313" key="1">
    <source>
        <dbReference type="EMBL" id="CRH06289.1"/>
    </source>
</evidence>
<accession>A0A1S7LJJ1</accession>
<dbReference type="EMBL" id="LO017727">
    <property type="protein sequence ID" value="CRH06289.1"/>
    <property type="molecule type" value="Genomic_DNA"/>
</dbReference>
<reference evidence="1" key="1">
    <citation type="submission" date="2015-04" db="EMBL/GenBank/DDBJ databases">
        <authorList>
            <person name="Syromyatnikov M.Y."/>
            <person name="Popov V.N."/>
        </authorList>
    </citation>
    <scope>NUCLEOTIDE SEQUENCE</scope>
    <source>
        <strain evidence="1">MO-1</strain>
    </source>
</reference>
<dbReference type="AlphaFoldDB" id="A0A1S7LJJ1"/>
<organism evidence="1">
    <name type="scientific">Magnetococcus massalia (strain MO-1)</name>
    <dbReference type="NCBI Taxonomy" id="451514"/>
    <lineage>
        <taxon>Bacteria</taxon>
        <taxon>Pseudomonadati</taxon>
        <taxon>Pseudomonadota</taxon>
        <taxon>Magnetococcia</taxon>
        <taxon>Magnetococcales</taxon>
        <taxon>Magnetococcaceae</taxon>
        <taxon>Magnetococcus</taxon>
    </lineage>
</organism>
<name>A0A1S7LJJ1_MAGMO</name>